<comment type="caution">
    <text evidence="2">The sequence shown here is derived from an EMBL/GenBank/DDBJ whole genome shotgun (WGS) entry which is preliminary data.</text>
</comment>
<dbReference type="OrthoDB" id="9790326at2"/>
<keyword evidence="1" id="KW-0472">Membrane</keyword>
<reference evidence="2 3" key="1">
    <citation type="submission" date="2019-06" db="EMBL/GenBank/DDBJ databases">
        <title>A novel bacterium of genus Pontibacter, isolated from marine sediment.</title>
        <authorList>
            <person name="Huang H."/>
            <person name="Mo K."/>
            <person name="Hu Y."/>
        </authorList>
    </citation>
    <scope>NUCLEOTIDE SEQUENCE [LARGE SCALE GENOMIC DNA]</scope>
    <source>
        <strain evidence="2 3">HB172049</strain>
    </source>
</reference>
<organism evidence="2 3">
    <name type="scientific">Pontibacter mangrovi</name>
    <dbReference type="NCBI Taxonomy" id="2589816"/>
    <lineage>
        <taxon>Bacteria</taxon>
        <taxon>Pseudomonadati</taxon>
        <taxon>Bacteroidota</taxon>
        <taxon>Cytophagia</taxon>
        <taxon>Cytophagales</taxon>
        <taxon>Hymenobacteraceae</taxon>
        <taxon>Pontibacter</taxon>
    </lineage>
</organism>
<dbReference type="AlphaFoldDB" id="A0A501WCZ9"/>
<name>A0A501WCZ9_9BACT</name>
<keyword evidence="1" id="KW-0812">Transmembrane</keyword>
<proteinExistence type="predicted"/>
<feature type="transmembrane region" description="Helical" evidence="1">
    <location>
        <begin position="61"/>
        <end position="82"/>
    </location>
</feature>
<dbReference type="InterPro" id="IPR009325">
    <property type="entry name" value="DUF983"/>
</dbReference>
<evidence type="ECO:0000313" key="3">
    <source>
        <dbReference type="Proteomes" id="UP000316727"/>
    </source>
</evidence>
<protein>
    <submittedName>
        <fullName evidence="2">DUF983 domain-containing protein</fullName>
    </submittedName>
</protein>
<keyword evidence="1" id="KW-1133">Transmembrane helix</keyword>
<evidence type="ECO:0000256" key="1">
    <source>
        <dbReference type="SAM" id="Phobius"/>
    </source>
</evidence>
<evidence type="ECO:0000313" key="2">
    <source>
        <dbReference type="EMBL" id="TPE43356.1"/>
    </source>
</evidence>
<sequence length="130" mass="15076">MFSKGSKLYSILNYKCPRCHQGDLFSHKGWSYTKFSQMPERCPCCHQSYEPEPGFYYGAMYVSYGITTAILVAVLVALNVFLEEVTMAWFLGALSATLLLFYPFIFRMSRAVWINFFVHYNKQVAEKTEC</sequence>
<dbReference type="EMBL" id="VFRQ01000007">
    <property type="protein sequence ID" value="TPE43356.1"/>
    <property type="molecule type" value="Genomic_DNA"/>
</dbReference>
<keyword evidence="3" id="KW-1185">Reference proteome</keyword>
<dbReference type="Pfam" id="PF06170">
    <property type="entry name" value="DUF983"/>
    <property type="match status" value="1"/>
</dbReference>
<accession>A0A501WCZ9</accession>
<dbReference type="Proteomes" id="UP000316727">
    <property type="component" value="Unassembled WGS sequence"/>
</dbReference>
<feature type="transmembrane region" description="Helical" evidence="1">
    <location>
        <begin position="88"/>
        <end position="106"/>
    </location>
</feature>
<gene>
    <name evidence="2" type="ORF">FJM65_14710</name>
</gene>